<dbReference type="Proteomes" id="UP000291343">
    <property type="component" value="Unassembled WGS sequence"/>
</dbReference>
<dbReference type="InParanoid" id="A0A482XJK8"/>
<accession>A0A482XJK8</accession>
<gene>
    <name evidence="1" type="ORF">LSTR_LSTR010600</name>
</gene>
<comment type="caution">
    <text evidence="1">The sequence shown here is derived from an EMBL/GenBank/DDBJ whole genome shotgun (WGS) entry which is preliminary data.</text>
</comment>
<evidence type="ECO:0000313" key="1">
    <source>
        <dbReference type="EMBL" id="RZF45649.1"/>
    </source>
</evidence>
<name>A0A482XJK8_LAOST</name>
<organism evidence="1 2">
    <name type="scientific">Laodelphax striatellus</name>
    <name type="common">Small brown planthopper</name>
    <name type="synonym">Delphax striatella</name>
    <dbReference type="NCBI Taxonomy" id="195883"/>
    <lineage>
        <taxon>Eukaryota</taxon>
        <taxon>Metazoa</taxon>
        <taxon>Ecdysozoa</taxon>
        <taxon>Arthropoda</taxon>
        <taxon>Hexapoda</taxon>
        <taxon>Insecta</taxon>
        <taxon>Pterygota</taxon>
        <taxon>Neoptera</taxon>
        <taxon>Paraneoptera</taxon>
        <taxon>Hemiptera</taxon>
        <taxon>Auchenorrhyncha</taxon>
        <taxon>Fulgoroidea</taxon>
        <taxon>Delphacidae</taxon>
        <taxon>Criomorphinae</taxon>
        <taxon>Laodelphax</taxon>
    </lineage>
</organism>
<sequence length="66" mass="7546">MQPRLATSSYEHDRKLALLGWLSCRILIDRCSVSPVSQPLHIYMPSVRCFQISIPFRTEKLNEGGV</sequence>
<dbReference type="AlphaFoldDB" id="A0A482XJK8"/>
<dbReference type="EMBL" id="QKKF02008541">
    <property type="protein sequence ID" value="RZF45649.1"/>
    <property type="molecule type" value="Genomic_DNA"/>
</dbReference>
<proteinExistence type="predicted"/>
<keyword evidence="2" id="KW-1185">Reference proteome</keyword>
<protein>
    <submittedName>
        <fullName evidence="1">Uncharacterized protein</fullName>
    </submittedName>
</protein>
<evidence type="ECO:0000313" key="2">
    <source>
        <dbReference type="Proteomes" id="UP000291343"/>
    </source>
</evidence>
<reference evidence="1 2" key="1">
    <citation type="journal article" date="2017" name="Gigascience">
        <title>Genome sequence of the small brown planthopper, Laodelphax striatellus.</title>
        <authorList>
            <person name="Zhu J."/>
            <person name="Jiang F."/>
            <person name="Wang X."/>
            <person name="Yang P."/>
            <person name="Bao Y."/>
            <person name="Zhao W."/>
            <person name="Wang W."/>
            <person name="Lu H."/>
            <person name="Wang Q."/>
            <person name="Cui N."/>
            <person name="Li J."/>
            <person name="Chen X."/>
            <person name="Luo L."/>
            <person name="Yu J."/>
            <person name="Kang L."/>
            <person name="Cui F."/>
        </authorList>
    </citation>
    <scope>NUCLEOTIDE SEQUENCE [LARGE SCALE GENOMIC DNA]</scope>
    <source>
        <strain evidence="1">Lst14</strain>
    </source>
</reference>